<evidence type="ECO:0000313" key="19">
    <source>
        <dbReference type="EMBL" id="CAD1842254.1"/>
    </source>
</evidence>
<evidence type="ECO:0000256" key="17">
    <source>
        <dbReference type="SAM" id="SignalP"/>
    </source>
</evidence>
<dbReference type="InterPro" id="IPR002016">
    <property type="entry name" value="Haem_peroxidase"/>
</dbReference>
<dbReference type="PANTHER" id="PTHR31388:SF5">
    <property type="entry name" value="PEROXIDASE"/>
    <property type="match status" value="1"/>
</dbReference>
<keyword evidence="5 15" id="KW-0479">Metal-binding</keyword>
<dbReference type="PRINTS" id="PR00459">
    <property type="entry name" value="ASPEROXIDASE"/>
</dbReference>
<comment type="cofactor">
    <cofactor evidence="15">
        <name>heme b</name>
        <dbReference type="ChEBI" id="CHEBI:60344"/>
    </cofactor>
    <text evidence="15">Binds 1 heme b (iron(II)-protoporphyrin IX) group per subunit.</text>
</comment>
<keyword evidence="11" id="KW-0325">Glycoprotein</keyword>
<dbReference type="AlphaFoldDB" id="A0A6V7QGH7"/>
<feature type="disulfide bond" evidence="16">
    <location>
        <begin position="136"/>
        <end position="161"/>
    </location>
</feature>
<evidence type="ECO:0000256" key="4">
    <source>
        <dbReference type="ARBA" id="ARBA00022617"/>
    </source>
</evidence>
<dbReference type="PRINTS" id="PR00458">
    <property type="entry name" value="PEROXIDASE"/>
</dbReference>
<evidence type="ECO:0000256" key="13">
    <source>
        <dbReference type="ARBA" id="ARBA00047994"/>
    </source>
</evidence>
<feature type="chain" id="PRO_5027623261" description="Plant heme peroxidase family profile domain-containing protein" evidence="17">
    <location>
        <begin position="22"/>
        <end position="256"/>
    </location>
</feature>
<evidence type="ECO:0000256" key="7">
    <source>
        <dbReference type="ARBA" id="ARBA00022958"/>
    </source>
</evidence>
<keyword evidence="6 15" id="KW-0106">Calcium</keyword>
<evidence type="ECO:0000256" key="8">
    <source>
        <dbReference type="ARBA" id="ARBA00023002"/>
    </source>
</evidence>
<evidence type="ECO:0000256" key="1">
    <source>
        <dbReference type="ARBA" id="ARBA00000189"/>
    </source>
</evidence>
<dbReference type="Pfam" id="PF00141">
    <property type="entry name" value="peroxidase"/>
    <property type="match status" value="1"/>
</dbReference>
<dbReference type="InterPro" id="IPR000823">
    <property type="entry name" value="Peroxidase_pln"/>
</dbReference>
<sequence>MATTFSSTTLLALMLFTLTSAAHGTLSPSFYNASCPKLQTVVRAAMVDVVRKEPRMAASILRLFFHDCFPNLGGPSWTVELGRRDSLTANMKAANEFLPGPSSDLAQLLNTFNRRGFTARDVTALSGAHTIGHAHCGFFASRMMGDASIDSAFASLLQQNCSRRTGGGAAEALAPLDRTPERFDNAYYRDLIAHRVLFHSDQELFNNGPQDSLVRQYSADGMLFTADFAAAMVKMGRLNPLTGASGQIRLHCSRVN</sequence>
<accession>A0A6V7QGH7</accession>
<keyword evidence="3" id="KW-0575">Peroxidase</keyword>
<keyword evidence="8" id="KW-0560">Oxidoreductase</keyword>
<evidence type="ECO:0000256" key="15">
    <source>
        <dbReference type="PIRSR" id="PIRSR600823-3"/>
    </source>
</evidence>
<dbReference type="GO" id="GO:0020037">
    <property type="term" value="F:heme binding"/>
    <property type="evidence" value="ECO:0007669"/>
    <property type="project" value="InterPro"/>
</dbReference>
<keyword evidence="9 15" id="KW-0408">Iron</keyword>
<evidence type="ECO:0000256" key="11">
    <source>
        <dbReference type="ARBA" id="ARBA00023180"/>
    </source>
</evidence>
<proteinExistence type="inferred from homology"/>
<evidence type="ECO:0000256" key="2">
    <source>
        <dbReference type="ARBA" id="ARBA00006873"/>
    </source>
</evidence>
<evidence type="ECO:0000256" key="9">
    <source>
        <dbReference type="ARBA" id="ARBA00023004"/>
    </source>
</evidence>
<evidence type="ECO:0000256" key="16">
    <source>
        <dbReference type="PIRSR" id="PIRSR600823-5"/>
    </source>
</evidence>
<dbReference type="PANTHER" id="PTHR31388">
    <property type="entry name" value="PEROXIDASE 72-RELATED"/>
    <property type="match status" value="1"/>
</dbReference>
<dbReference type="GO" id="GO:0006979">
    <property type="term" value="P:response to oxidative stress"/>
    <property type="evidence" value="ECO:0007669"/>
    <property type="project" value="InterPro"/>
</dbReference>
<keyword evidence="12" id="KW-0376">Hydrogen peroxide</keyword>
<dbReference type="Gene3D" id="1.10.420.10">
    <property type="entry name" value="Peroxidase, domain 2"/>
    <property type="match status" value="1"/>
</dbReference>
<dbReference type="Gene3D" id="1.10.520.10">
    <property type="match status" value="2"/>
</dbReference>
<dbReference type="PROSITE" id="PS00436">
    <property type="entry name" value="PEROXIDASE_2"/>
    <property type="match status" value="1"/>
</dbReference>
<gene>
    <name evidence="19" type="ORF">CB5_LOCUS25465</name>
</gene>
<dbReference type="PROSITE" id="PS00435">
    <property type="entry name" value="PEROXIDASE_1"/>
    <property type="match status" value="1"/>
</dbReference>
<comment type="similarity">
    <text evidence="2">Belongs to the peroxidase family. Ascorbate peroxidase subfamily.</text>
</comment>
<dbReference type="InterPro" id="IPR019794">
    <property type="entry name" value="Peroxidases_AS"/>
</dbReference>
<feature type="binding site" evidence="15">
    <location>
        <position position="179"/>
    </location>
    <ligand>
        <name>Ca(2+)</name>
        <dbReference type="ChEBI" id="CHEBI:29108"/>
        <label>2</label>
    </ligand>
</feature>
<keyword evidence="7" id="KW-0630">Potassium</keyword>
<comment type="catalytic activity">
    <reaction evidence="13">
        <text>L-ascorbate + H2O2 = L-dehydroascorbate + 2 H2O</text>
        <dbReference type="Rhea" id="RHEA:22996"/>
        <dbReference type="ChEBI" id="CHEBI:15377"/>
        <dbReference type="ChEBI" id="CHEBI:16240"/>
        <dbReference type="ChEBI" id="CHEBI:38290"/>
        <dbReference type="ChEBI" id="CHEBI:58539"/>
        <dbReference type="EC" id="1.11.1.11"/>
    </reaction>
</comment>
<evidence type="ECO:0000256" key="12">
    <source>
        <dbReference type="ARBA" id="ARBA00023324"/>
    </source>
</evidence>
<evidence type="ECO:0000259" key="18">
    <source>
        <dbReference type="PROSITE" id="PS50873"/>
    </source>
</evidence>
<feature type="binding site" description="axial binding residue" evidence="15">
    <location>
        <position position="129"/>
    </location>
    <ligand>
        <name>heme b</name>
        <dbReference type="ChEBI" id="CHEBI:60344"/>
    </ligand>
    <ligandPart>
        <name>Fe</name>
        <dbReference type="ChEBI" id="CHEBI:18248"/>
    </ligandPart>
</feature>
<evidence type="ECO:0000256" key="5">
    <source>
        <dbReference type="ARBA" id="ARBA00022723"/>
    </source>
</evidence>
<dbReference type="GO" id="GO:0140825">
    <property type="term" value="F:lactoperoxidase activity"/>
    <property type="evidence" value="ECO:0007669"/>
    <property type="project" value="UniProtKB-EC"/>
</dbReference>
<dbReference type="PROSITE" id="PS50873">
    <property type="entry name" value="PEROXIDASE_4"/>
    <property type="match status" value="1"/>
</dbReference>
<feature type="domain" description="Plant heme peroxidase family profile" evidence="18">
    <location>
        <begin position="58"/>
        <end position="256"/>
    </location>
</feature>
<comment type="cofactor">
    <cofactor evidence="15">
        <name>Ca(2+)</name>
        <dbReference type="ChEBI" id="CHEBI:29108"/>
    </cofactor>
    <text evidence="15">Binds 2 calcium ions per subunit.</text>
</comment>
<dbReference type="InterPro" id="IPR010255">
    <property type="entry name" value="Haem_peroxidase_sf"/>
</dbReference>
<dbReference type="EMBL" id="LR862135">
    <property type="protein sequence ID" value="CAD1842254.1"/>
    <property type="molecule type" value="Genomic_DNA"/>
</dbReference>
<dbReference type="SUPFAM" id="SSF48113">
    <property type="entry name" value="Heme-dependent peroxidases"/>
    <property type="match status" value="1"/>
</dbReference>
<feature type="binding site" evidence="15">
    <location>
        <position position="184"/>
    </location>
    <ligand>
        <name>Ca(2+)</name>
        <dbReference type="ChEBI" id="CHEBI:29108"/>
        <label>2</label>
    </ligand>
</feature>
<comment type="catalytic activity">
    <reaction evidence="1">
        <text>2 a phenolic donor + H2O2 = 2 a phenolic radical donor + 2 H2O</text>
        <dbReference type="Rhea" id="RHEA:56136"/>
        <dbReference type="ChEBI" id="CHEBI:15377"/>
        <dbReference type="ChEBI" id="CHEBI:16240"/>
        <dbReference type="ChEBI" id="CHEBI:139520"/>
        <dbReference type="ChEBI" id="CHEBI:139521"/>
        <dbReference type="EC" id="1.11.1.7"/>
    </reaction>
</comment>
<dbReference type="FunFam" id="1.10.420.10:FF:000006">
    <property type="entry name" value="Peroxidase"/>
    <property type="match status" value="1"/>
</dbReference>
<dbReference type="InterPro" id="IPR002207">
    <property type="entry name" value="Peroxidase_I"/>
</dbReference>
<feature type="signal peptide" evidence="17">
    <location>
        <begin position="1"/>
        <end position="21"/>
    </location>
</feature>
<feature type="binding site" evidence="15">
    <location>
        <position position="130"/>
    </location>
    <ligand>
        <name>Ca(2+)</name>
        <dbReference type="ChEBI" id="CHEBI:29108"/>
        <label>2</label>
    </ligand>
</feature>
<dbReference type="InterPro" id="IPR019793">
    <property type="entry name" value="Peroxidases_heam-ligand_BS"/>
</dbReference>
<dbReference type="GO" id="GO:0042744">
    <property type="term" value="P:hydrogen peroxide catabolic process"/>
    <property type="evidence" value="ECO:0007669"/>
    <property type="project" value="UniProtKB-KW"/>
</dbReference>
<evidence type="ECO:0000256" key="14">
    <source>
        <dbReference type="PIRSR" id="PIRSR600823-2"/>
    </source>
</evidence>
<name>A0A6V7QGH7_ANACO</name>
<organism evidence="19">
    <name type="scientific">Ananas comosus var. bracteatus</name>
    <name type="common">red pineapple</name>
    <dbReference type="NCBI Taxonomy" id="296719"/>
    <lineage>
        <taxon>Eukaryota</taxon>
        <taxon>Viridiplantae</taxon>
        <taxon>Streptophyta</taxon>
        <taxon>Embryophyta</taxon>
        <taxon>Tracheophyta</taxon>
        <taxon>Spermatophyta</taxon>
        <taxon>Magnoliopsida</taxon>
        <taxon>Liliopsida</taxon>
        <taxon>Poales</taxon>
        <taxon>Bromeliaceae</taxon>
        <taxon>Bromelioideae</taxon>
        <taxon>Ananas</taxon>
    </lineage>
</organism>
<protein>
    <recommendedName>
        <fullName evidence="18">Plant heme peroxidase family profile domain-containing protein</fullName>
    </recommendedName>
</protein>
<evidence type="ECO:0000256" key="6">
    <source>
        <dbReference type="ARBA" id="ARBA00022837"/>
    </source>
</evidence>
<keyword evidence="10 16" id="KW-1015">Disulfide bond</keyword>
<feature type="binding site" evidence="14">
    <location>
        <position position="99"/>
    </location>
    <ligand>
        <name>substrate</name>
    </ligand>
</feature>
<dbReference type="GO" id="GO:0016688">
    <property type="term" value="F:L-ascorbate peroxidase activity"/>
    <property type="evidence" value="ECO:0007669"/>
    <property type="project" value="UniProtKB-EC"/>
</dbReference>
<evidence type="ECO:0000256" key="3">
    <source>
        <dbReference type="ARBA" id="ARBA00022559"/>
    </source>
</evidence>
<evidence type="ECO:0000256" key="10">
    <source>
        <dbReference type="ARBA" id="ARBA00023157"/>
    </source>
</evidence>
<keyword evidence="4" id="KW-0349">Heme</keyword>
<keyword evidence="17" id="KW-0732">Signal</keyword>
<reference evidence="19" key="1">
    <citation type="submission" date="2020-07" db="EMBL/GenBank/DDBJ databases">
        <authorList>
            <person name="Lin J."/>
        </authorList>
    </citation>
    <scope>NUCLEOTIDE SEQUENCE</scope>
</reference>
<feature type="binding site" evidence="15">
    <location>
        <position position="177"/>
    </location>
    <ligand>
        <name>Ca(2+)</name>
        <dbReference type="ChEBI" id="CHEBI:29108"/>
        <label>2</label>
    </ligand>
</feature>
<dbReference type="GO" id="GO:0046872">
    <property type="term" value="F:metal ion binding"/>
    <property type="evidence" value="ECO:0007669"/>
    <property type="project" value="UniProtKB-KW"/>
</dbReference>